<evidence type="ECO:0000313" key="4">
    <source>
        <dbReference type="Proteomes" id="UP001159427"/>
    </source>
</evidence>
<feature type="compositionally biased region" description="Low complexity" evidence="2">
    <location>
        <begin position="23"/>
        <end position="36"/>
    </location>
</feature>
<sequence length="829" mass="92874">MQRTKFKGGDRSKGQTPRRLDSDGSGSVVSLQSSSSDDGKFPGKQISEGVNRPPVFQVDSSDEIVTQRFSMNRGGDDSARKNLDKIQQKLSTQPTHDTLDEIISSMKHHAGIKDSSATGMSFPLQSDSAVGGKAYTLAQSYSGSLGWNSSTPLQMSGHQKFGEKHARQLKDITAHFESEIDKIRDHLNGVGNNLSALQDALPVKILEAANHKLEARCNVLEQVCEQMKNKSARLEQSNHDLDSSCAQLRQINQNLEVRCLYLEQVSQANEKEKSHLQENCRGLEAKVVELAASNEKAIGACRQLEELNQKSENKHQEVEESKKLLESQYKSCVVDNQKLEAQIGQCQRTLEQYKKKFRDFEEAINTSKREKESLAMKLEFLNKGLTQVKQNYEELKSMCAAKDELITRLENEMRELSVFVEKTIKEKTEAEKHSKRDKELLQRMLIEYDVLVKDHQEAQESVKSMHDKLELSQSEMANLRETISKLVSRGNTKEDVAKEHSYVQENSHIEQSTGKNKLFTGRKTWEQSTPIKKRDIQRADQSQLASSYTSPEIPRDVLSSELAASCHPHATSPIHSGSPAVPDVLKIPSCPTKKQDLTSNGLKSSTPSSQGKSGQTKPVTSKESPDTAMPAPYTVAGGMVVKKTDLLTRFDVVFEDTKSGEEMIRTHTGRTRRLYGEPAQTESSFLAAGDEAAGGEAAGGFPESEFTGAHDARLLAVEDYERTISEPRRTKDKQTVTYNIAEKDLGTKNSQAGSKDHTEESENDMHLMERKFSMLTEERKRLESTLSRIPTQKMTKRSKEDKAYLESRLDEVVKEIGAVRMQLRRHHAL</sequence>
<evidence type="ECO:0000313" key="3">
    <source>
        <dbReference type="EMBL" id="CAH3013727.1"/>
    </source>
</evidence>
<keyword evidence="1" id="KW-0175">Coiled coil</keyword>
<dbReference type="Proteomes" id="UP001159427">
    <property type="component" value="Unassembled WGS sequence"/>
</dbReference>
<reference evidence="3 4" key="1">
    <citation type="submission" date="2022-05" db="EMBL/GenBank/DDBJ databases">
        <authorList>
            <consortium name="Genoscope - CEA"/>
            <person name="William W."/>
        </authorList>
    </citation>
    <scope>NUCLEOTIDE SEQUENCE [LARGE SCALE GENOMIC DNA]</scope>
</reference>
<feature type="compositionally biased region" description="Polar residues" evidence="2">
    <location>
        <begin position="539"/>
        <end position="550"/>
    </location>
</feature>
<dbReference type="PANTHER" id="PTHR14926:SF1">
    <property type="entry name" value="M-PHASE PHOSPHOPROTEIN 9"/>
    <property type="match status" value="1"/>
</dbReference>
<feature type="region of interest" description="Disordered" evidence="2">
    <location>
        <begin position="1"/>
        <end position="62"/>
    </location>
</feature>
<feature type="region of interest" description="Disordered" evidence="2">
    <location>
        <begin position="568"/>
        <end position="633"/>
    </location>
</feature>
<feature type="compositionally biased region" description="Basic and acidic residues" evidence="2">
    <location>
        <begin position="754"/>
        <end position="763"/>
    </location>
</feature>
<feature type="coiled-coil region" evidence="1">
    <location>
        <begin position="462"/>
        <end position="489"/>
    </location>
</feature>
<feature type="region of interest" description="Disordered" evidence="2">
    <location>
        <begin position="502"/>
        <end position="553"/>
    </location>
</feature>
<dbReference type="PANTHER" id="PTHR14926">
    <property type="entry name" value="M-PHASE PHOSPHOPROTEIN 9"/>
    <property type="match status" value="1"/>
</dbReference>
<keyword evidence="4" id="KW-1185">Reference proteome</keyword>
<proteinExistence type="predicted"/>
<dbReference type="EMBL" id="CALNXI010000002">
    <property type="protein sequence ID" value="CAH3013727.1"/>
    <property type="molecule type" value="Genomic_DNA"/>
</dbReference>
<accession>A0ABN8L9S2</accession>
<dbReference type="InterPro" id="IPR026636">
    <property type="entry name" value="MPHOSPH9"/>
</dbReference>
<evidence type="ECO:0000256" key="1">
    <source>
        <dbReference type="SAM" id="Coils"/>
    </source>
</evidence>
<feature type="compositionally biased region" description="Basic and acidic residues" evidence="2">
    <location>
        <begin position="7"/>
        <end position="22"/>
    </location>
</feature>
<protein>
    <submittedName>
        <fullName evidence="3">Uncharacterized protein</fullName>
    </submittedName>
</protein>
<gene>
    <name evidence="3" type="ORF">PEVE_00013382</name>
</gene>
<evidence type="ECO:0000256" key="2">
    <source>
        <dbReference type="SAM" id="MobiDB-lite"/>
    </source>
</evidence>
<feature type="coiled-coil region" evidence="1">
    <location>
        <begin position="203"/>
        <end position="240"/>
    </location>
</feature>
<organism evidence="3 4">
    <name type="scientific">Porites evermanni</name>
    <dbReference type="NCBI Taxonomy" id="104178"/>
    <lineage>
        <taxon>Eukaryota</taxon>
        <taxon>Metazoa</taxon>
        <taxon>Cnidaria</taxon>
        <taxon>Anthozoa</taxon>
        <taxon>Hexacorallia</taxon>
        <taxon>Scleractinia</taxon>
        <taxon>Fungiina</taxon>
        <taxon>Poritidae</taxon>
        <taxon>Porites</taxon>
    </lineage>
</organism>
<name>A0ABN8L9S2_9CNID</name>
<comment type="caution">
    <text evidence="3">The sequence shown here is derived from an EMBL/GenBank/DDBJ whole genome shotgun (WGS) entry which is preliminary data.</text>
</comment>
<feature type="compositionally biased region" description="Polar residues" evidence="2">
    <location>
        <begin position="503"/>
        <end position="515"/>
    </location>
</feature>
<feature type="coiled-coil region" evidence="1">
    <location>
        <begin position="266"/>
        <end position="412"/>
    </location>
</feature>
<feature type="compositionally biased region" description="Polar residues" evidence="2">
    <location>
        <begin position="597"/>
        <end position="622"/>
    </location>
</feature>
<dbReference type="SUPFAM" id="SSF57997">
    <property type="entry name" value="Tropomyosin"/>
    <property type="match status" value="1"/>
</dbReference>
<feature type="region of interest" description="Disordered" evidence="2">
    <location>
        <begin position="743"/>
        <end position="763"/>
    </location>
</feature>